<evidence type="ECO:0000313" key="2">
    <source>
        <dbReference type="Proteomes" id="UP001555826"/>
    </source>
</evidence>
<gene>
    <name evidence="1" type="ORF">AB1207_00585</name>
</gene>
<name>A0ABV3P0U1_9ACTN</name>
<comment type="caution">
    <text evidence="1">The sequence shown here is derived from an EMBL/GenBank/DDBJ whole genome shotgun (WGS) entry which is preliminary data.</text>
</comment>
<dbReference type="Proteomes" id="UP001555826">
    <property type="component" value="Unassembled WGS sequence"/>
</dbReference>
<sequence length="257" mass="26673">MPLDTTPPEPADPLRVVLDAHARTLATATARYSWRTPVQGPVHTTAHGHTDLTTGAATMTTVTTAAPPPPADDGVLVLDGLIALPGQDAPPEEMTAHALLVPEDGTLTMVLLDGPPSQDDQGRWAGSRADTPGLPMEVDALLGSVAATFHWLAAATGAEPDDAPGRYRVDLDLSTLVDDAPPHRRERVRLTLDRLHRGLSSGSSAGTVEAVVEIDQGAGLVTSLSVRSVGMQGARIDPVLLELRDHGLPAGVPPVGG</sequence>
<keyword evidence="2" id="KW-1185">Reference proteome</keyword>
<dbReference type="EMBL" id="JBFNQN010000001">
    <property type="protein sequence ID" value="MEW9263234.1"/>
    <property type="molecule type" value="Genomic_DNA"/>
</dbReference>
<reference evidence="1 2" key="1">
    <citation type="submission" date="2024-07" db="EMBL/GenBank/DDBJ databases">
        <authorList>
            <person name="Thanompreechachai J."/>
            <person name="Duangmal K."/>
        </authorList>
    </citation>
    <scope>NUCLEOTIDE SEQUENCE [LARGE SCALE GENOMIC DNA]</scope>
    <source>
        <strain evidence="1 2">KCTC 19886</strain>
    </source>
</reference>
<proteinExistence type="predicted"/>
<dbReference type="RefSeq" id="WP_367635831.1">
    <property type="nucleotide sequence ID" value="NZ_JBFNQN010000001.1"/>
</dbReference>
<evidence type="ECO:0000313" key="1">
    <source>
        <dbReference type="EMBL" id="MEW9263234.1"/>
    </source>
</evidence>
<protein>
    <submittedName>
        <fullName evidence="1">Uncharacterized protein</fullName>
    </submittedName>
</protein>
<organism evidence="1 2">
    <name type="scientific">Kineococcus endophyticus</name>
    <dbReference type="NCBI Taxonomy" id="1181883"/>
    <lineage>
        <taxon>Bacteria</taxon>
        <taxon>Bacillati</taxon>
        <taxon>Actinomycetota</taxon>
        <taxon>Actinomycetes</taxon>
        <taxon>Kineosporiales</taxon>
        <taxon>Kineosporiaceae</taxon>
        <taxon>Kineococcus</taxon>
    </lineage>
</organism>
<accession>A0ABV3P0U1</accession>